<organism evidence="2 3">
    <name type="scientific">Fontimonas thermophila</name>
    <dbReference type="NCBI Taxonomy" id="1076937"/>
    <lineage>
        <taxon>Bacteria</taxon>
        <taxon>Pseudomonadati</taxon>
        <taxon>Pseudomonadota</taxon>
        <taxon>Gammaproteobacteria</taxon>
        <taxon>Nevskiales</taxon>
        <taxon>Nevskiaceae</taxon>
        <taxon>Fontimonas</taxon>
    </lineage>
</organism>
<name>A0A1I2JXJ8_9GAMM</name>
<dbReference type="EMBL" id="FOOC01000011">
    <property type="protein sequence ID" value="SFF59565.1"/>
    <property type="molecule type" value="Genomic_DNA"/>
</dbReference>
<keyword evidence="1" id="KW-0472">Membrane</keyword>
<proteinExistence type="predicted"/>
<gene>
    <name evidence="2" type="ORF">SAMN04488120_11126</name>
</gene>
<evidence type="ECO:0000256" key="1">
    <source>
        <dbReference type="SAM" id="Phobius"/>
    </source>
</evidence>
<evidence type="ECO:0000313" key="3">
    <source>
        <dbReference type="Proteomes" id="UP000199771"/>
    </source>
</evidence>
<keyword evidence="3" id="KW-1185">Reference proteome</keyword>
<feature type="transmembrane region" description="Helical" evidence="1">
    <location>
        <begin position="59"/>
        <end position="78"/>
    </location>
</feature>
<dbReference type="STRING" id="1076937.SAMN04488120_11126"/>
<accession>A0A1I2JXJ8</accession>
<reference evidence="2 3" key="1">
    <citation type="submission" date="2016-10" db="EMBL/GenBank/DDBJ databases">
        <authorList>
            <person name="de Groot N.N."/>
        </authorList>
    </citation>
    <scope>NUCLEOTIDE SEQUENCE [LARGE SCALE GENOMIC DNA]</scope>
    <source>
        <strain evidence="2 3">DSM 23609</strain>
    </source>
</reference>
<sequence>MHYNSAASKSPVAESVETRIVISPNASLSARQAWLFMGLSAALGLGIAAVMAWHGLWLVLPFTGLELAALGAAVYVSVRRNADREVLVITPHVLRVEYGRVGSGATAVVELTRGLTRVLLEPGAHRHDATRLVLSCAGQRVRIAACLTDEERAGLAARLKQLLTPAWCPAPAAADLGSAHGLSFGDR</sequence>
<keyword evidence="1" id="KW-1133">Transmembrane helix</keyword>
<dbReference type="Proteomes" id="UP000199771">
    <property type="component" value="Unassembled WGS sequence"/>
</dbReference>
<dbReference type="Pfam" id="PF10003">
    <property type="entry name" value="DUF2244"/>
    <property type="match status" value="1"/>
</dbReference>
<dbReference type="InterPro" id="IPR019253">
    <property type="entry name" value="DUF2244_TM"/>
</dbReference>
<keyword evidence="1" id="KW-0812">Transmembrane</keyword>
<feature type="transmembrane region" description="Helical" evidence="1">
    <location>
        <begin position="33"/>
        <end position="53"/>
    </location>
</feature>
<dbReference type="AlphaFoldDB" id="A0A1I2JXJ8"/>
<evidence type="ECO:0000313" key="2">
    <source>
        <dbReference type="EMBL" id="SFF59565.1"/>
    </source>
</evidence>
<protein>
    <submittedName>
        <fullName evidence="2">Uncharacterized membrane protein</fullName>
    </submittedName>
</protein>